<evidence type="ECO:0000313" key="3">
    <source>
        <dbReference type="Proteomes" id="UP000195913"/>
    </source>
</evidence>
<dbReference type="Proteomes" id="UP000195913">
    <property type="component" value="Unassembled WGS sequence"/>
</dbReference>
<protein>
    <recommendedName>
        <fullName evidence="1">SAF domain-containing protein</fullName>
    </recommendedName>
</protein>
<dbReference type="EMBL" id="FUHW01000038">
    <property type="protein sequence ID" value="SJM69379.1"/>
    <property type="molecule type" value="Genomic_DNA"/>
</dbReference>
<organism evidence="2 3">
    <name type="scientific">Arthrobacter rhombi</name>
    <dbReference type="NCBI Taxonomy" id="71253"/>
    <lineage>
        <taxon>Bacteria</taxon>
        <taxon>Bacillati</taxon>
        <taxon>Actinomycetota</taxon>
        <taxon>Actinomycetes</taxon>
        <taxon>Micrococcales</taxon>
        <taxon>Micrococcaceae</taxon>
        <taxon>Arthrobacter</taxon>
    </lineage>
</organism>
<evidence type="ECO:0000313" key="2">
    <source>
        <dbReference type="EMBL" id="SJM69379.1"/>
    </source>
</evidence>
<reference evidence="2 3" key="1">
    <citation type="submission" date="2017-02" db="EMBL/GenBank/DDBJ databases">
        <authorList>
            <person name="Peterson S.W."/>
        </authorList>
    </citation>
    <scope>NUCLEOTIDE SEQUENCE [LARGE SCALE GENOMIC DNA]</scope>
    <source>
        <strain evidence="2 3">B Ar 00.02</strain>
    </source>
</reference>
<dbReference type="AlphaFoldDB" id="A0A1R4GMH8"/>
<dbReference type="CDD" id="cd11614">
    <property type="entry name" value="SAF_CpaB_FlgA_like"/>
    <property type="match status" value="1"/>
</dbReference>
<gene>
    <name evidence="2" type="ORF">FM101_11740</name>
</gene>
<feature type="domain" description="SAF" evidence="1">
    <location>
        <begin position="20"/>
        <end position="83"/>
    </location>
</feature>
<dbReference type="InterPro" id="IPR013974">
    <property type="entry name" value="SAF"/>
</dbReference>
<dbReference type="SMART" id="SM00858">
    <property type="entry name" value="SAF"/>
    <property type="match status" value="1"/>
</dbReference>
<evidence type="ECO:0000259" key="1">
    <source>
        <dbReference type="SMART" id="SM00858"/>
    </source>
</evidence>
<proteinExistence type="predicted"/>
<keyword evidence="3" id="KW-1185">Reference proteome</keyword>
<accession>A0A1R4GMH8</accession>
<name>A0A1R4GMH8_9MICC</name>
<sequence length="188" mass="19623">MVVVAVAGVLTLLSVQNKTVPVYVANQDISMGEKVESTGLDIVDVRLDSVQDHYLTAQEALAEGLQANTLIRSGELVPLASLGGSDPQGRKPLSVELSKDLPVAVAVGTRVDVWAAERGANSTTFEDPKKLLETVEVSAIHELDSGFGGTSGQVVELLVSDEDLPDMISALANEAQLTVVFAAGGPTE</sequence>